<evidence type="ECO:0000259" key="1">
    <source>
        <dbReference type="Pfam" id="PF13460"/>
    </source>
</evidence>
<keyword evidence="3" id="KW-1185">Reference proteome</keyword>
<dbReference type="PANTHER" id="PTHR15020:SF50">
    <property type="entry name" value="UPF0659 PROTEIN YMR090W"/>
    <property type="match status" value="1"/>
</dbReference>
<dbReference type="EMBL" id="FRCB01000010">
    <property type="protein sequence ID" value="SHM62919.1"/>
    <property type="molecule type" value="Genomic_DNA"/>
</dbReference>
<dbReference type="InterPro" id="IPR036291">
    <property type="entry name" value="NAD(P)-bd_dom_sf"/>
</dbReference>
<gene>
    <name evidence="2" type="ORF">SAMN05443432_11072</name>
</gene>
<dbReference type="RefSeq" id="WP_149780628.1">
    <property type="nucleotide sequence ID" value="NZ_FRCB01000010.1"/>
</dbReference>
<evidence type="ECO:0000313" key="2">
    <source>
        <dbReference type="EMBL" id="SHM62919.1"/>
    </source>
</evidence>
<dbReference type="SUPFAM" id="SSF51735">
    <property type="entry name" value="NAD(P)-binding Rossmann-fold domains"/>
    <property type="match status" value="1"/>
</dbReference>
<reference evidence="2 3" key="1">
    <citation type="submission" date="2016-11" db="EMBL/GenBank/DDBJ databases">
        <authorList>
            <person name="Varghese N."/>
            <person name="Submissions S."/>
        </authorList>
    </citation>
    <scope>NUCLEOTIDE SEQUENCE [LARGE SCALE GENOMIC DNA]</scope>
    <source>
        <strain evidence="2 3">DSM 28249</strain>
    </source>
</reference>
<name>A0A1M7KCH2_9RHOB</name>
<dbReference type="InterPro" id="IPR016040">
    <property type="entry name" value="NAD(P)-bd_dom"/>
</dbReference>
<dbReference type="AlphaFoldDB" id="A0A1M7KCH2"/>
<proteinExistence type="predicted"/>
<dbReference type="Gene3D" id="3.40.50.720">
    <property type="entry name" value="NAD(P)-binding Rossmann-like Domain"/>
    <property type="match status" value="1"/>
</dbReference>
<organism evidence="2 3">
    <name type="scientific">Roseovarius litoreus</name>
    <dbReference type="NCBI Taxonomy" id="1155722"/>
    <lineage>
        <taxon>Bacteria</taxon>
        <taxon>Pseudomonadati</taxon>
        <taxon>Pseudomonadota</taxon>
        <taxon>Alphaproteobacteria</taxon>
        <taxon>Rhodobacterales</taxon>
        <taxon>Roseobacteraceae</taxon>
        <taxon>Roseovarius</taxon>
    </lineage>
</organism>
<feature type="domain" description="NAD(P)-binding" evidence="1">
    <location>
        <begin position="8"/>
        <end position="200"/>
    </location>
</feature>
<accession>A0A1M7KCH2</accession>
<dbReference type="PANTHER" id="PTHR15020">
    <property type="entry name" value="FLAVIN REDUCTASE-RELATED"/>
    <property type="match status" value="1"/>
</dbReference>
<protein>
    <submittedName>
        <fullName evidence="2">NADH-flavin reductase</fullName>
    </submittedName>
</protein>
<sequence>MAHILVIGASRGIGLEVVRQGLERGHRIRAMARGAEAIAIDDPGLEKRPGDATDARDLEPALDGVDAVVLALGVAKDFRFVLGPVSLFSSATEALLPLMQAHGPRRLVAVTGFGAGRSRAALSALEKLPFKAIMGRAYDDKSRQEAMIEASDLDWTIVRPGILTSNRGTGRYRVLVSPDSWRNGIIPRADVADFILTAIEQGSHLHAAPVLVR</sequence>
<evidence type="ECO:0000313" key="3">
    <source>
        <dbReference type="Proteomes" id="UP000322545"/>
    </source>
</evidence>
<dbReference type="Pfam" id="PF13460">
    <property type="entry name" value="NAD_binding_10"/>
    <property type="match status" value="1"/>
</dbReference>
<dbReference type="Proteomes" id="UP000322545">
    <property type="component" value="Unassembled WGS sequence"/>
</dbReference>